<dbReference type="EMBL" id="BMZI01000007">
    <property type="protein sequence ID" value="GHB30599.1"/>
    <property type="molecule type" value="Genomic_DNA"/>
</dbReference>
<gene>
    <name evidence="1" type="ORF">GCM10009038_31740</name>
</gene>
<dbReference type="RefSeq" id="WP_189445701.1">
    <property type="nucleotide sequence ID" value="NZ_BMZI01000007.1"/>
</dbReference>
<evidence type="ECO:0000313" key="2">
    <source>
        <dbReference type="Proteomes" id="UP000646745"/>
    </source>
</evidence>
<proteinExistence type="predicted"/>
<keyword evidence="2" id="KW-1185">Reference proteome</keyword>
<evidence type="ECO:0000313" key="1">
    <source>
        <dbReference type="EMBL" id="GHB30599.1"/>
    </source>
</evidence>
<organism evidence="1 2">
    <name type="scientific">Salinicola rhizosphaerae</name>
    <dbReference type="NCBI Taxonomy" id="1443141"/>
    <lineage>
        <taxon>Bacteria</taxon>
        <taxon>Pseudomonadati</taxon>
        <taxon>Pseudomonadota</taxon>
        <taxon>Gammaproteobacteria</taxon>
        <taxon>Oceanospirillales</taxon>
        <taxon>Halomonadaceae</taxon>
        <taxon>Salinicola</taxon>
    </lineage>
</organism>
<protein>
    <submittedName>
        <fullName evidence="1">Uncharacterized protein</fullName>
    </submittedName>
</protein>
<comment type="caution">
    <text evidence="1">The sequence shown here is derived from an EMBL/GenBank/DDBJ whole genome shotgun (WGS) entry which is preliminary data.</text>
</comment>
<dbReference type="Proteomes" id="UP000646745">
    <property type="component" value="Unassembled WGS sequence"/>
</dbReference>
<name>A0ABQ3E9B9_9GAMM</name>
<reference evidence="2" key="1">
    <citation type="journal article" date="2019" name="Int. J. Syst. Evol. Microbiol.">
        <title>The Global Catalogue of Microorganisms (GCM) 10K type strain sequencing project: providing services to taxonomists for standard genome sequencing and annotation.</title>
        <authorList>
            <consortium name="The Broad Institute Genomics Platform"/>
            <consortium name="The Broad Institute Genome Sequencing Center for Infectious Disease"/>
            <person name="Wu L."/>
            <person name="Ma J."/>
        </authorList>
    </citation>
    <scope>NUCLEOTIDE SEQUENCE [LARGE SCALE GENOMIC DNA]</scope>
    <source>
        <strain evidence="2">KCTC 32998</strain>
    </source>
</reference>
<accession>A0ABQ3E9B9</accession>
<sequence length="120" mass="13598">MIRWIGRLSRDSRSHLLVAAVAVAWAVMSQLQASATDRRLAEWQDSQQAIGYGLWYALVEEQSKAGRYEAERNIARDRLSDLRYRIGVADARLAACRATTNMTTDDGWTGQLQLKTGRER</sequence>